<dbReference type="InterPro" id="IPR019800">
    <property type="entry name" value="Glyco_hydro_3_AS"/>
</dbReference>
<feature type="domain" description="Fibronectin type III-like" evidence="7">
    <location>
        <begin position="664"/>
        <end position="733"/>
    </location>
</feature>
<keyword evidence="4 6" id="KW-0732">Signal</keyword>
<feature type="chain" id="PRO_5045377409" description="beta-glucosidase" evidence="6">
    <location>
        <begin position="21"/>
        <end position="744"/>
    </location>
</feature>
<reference evidence="9" key="1">
    <citation type="journal article" date="2019" name="Int. J. Syst. Evol. Microbiol.">
        <title>The Global Catalogue of Microorganisms (GCM) 10K type strain sequencing project: providing services to taxonomists for standard genome sequencing and annotation.</title>
        <authorList>
            <consortium name="The Broad Institute Genomics Platform"/>
            <consortium name="The Broad Institute Genome Sequencing Center for Infectious Disease"/>
            <person name="Wu L."/>
            <person name="Ma J."/>
        </authorList>
    </citation>
    <scope>NUCLEOTIDE SEQUENCE [LARGE SCALE GENOMIC DNA]</scope>
    <source>
        <strain evidence="9">CGMCC 1.15345</strain>
    </source>
</reference>
<evidence type="ECO:0000256" key="3">
    <source>
        <dbReference type="ARBA" id="ARBA00012744"/>
    </source>
</evidence>
<evidence type="ECO:0000256" key="6">
    <source>
        <dbReference type="SAM" id="SignalP"/>
    </source>
</evidence>
<evidence type="ECO:0000256" key="4">
    <source>
        <dbReference type="ARBA" id="ARBA00022729"/>
    </source>
</evidence>
<evidence type="ECO:0000256" key="1">
    <source>
        <dbReference type="ARBA" id="ARBA00000448"/>
    </source>
</evidence>
<sequence length="744" mass="82216">MKRLLFLALFLIVSGLETSAQVSDAQIEKKIDVLLKKMTLKEKIGQMNQLSADDMETNYKVIQQGMAGSVLSITNPEIANKAQKIAVEQTRLGIPLIFGRDVIHGFKTIFPIPLGQAASFNPDLVEKAARVAAIEASETGIRWTFAPMIDIARDPRWGRIAESCGEDPYLTSVIGVAMIKGFQGKDLSNPTSIAACAKHFAGYGAAEGGRDYNTTNITERQFRNTYLVPFENAVKKADLATIMTAFNANDGIPSSGNEFLLKQILRKEWKFKGFLVSDWASITEMVDHGFCSDNKEAAQKAINAGVDMEMVSGTYVSYIESLLQEKKISIETINDEVRNILRVKFKLGLFENPYVKGNLKEVFYNEEHLKLAEKIAEESIVLLKNKDAVLPLQKPKTIAVFGPLADAPHEQMGTWVFDGEKNHTMTPIKALKEQYGKDSKIIYEPILKYSRDIDSTDFAKARKLAKEADVVLLFLGEEAILSGEAHSLSDLNLQGVQSELLEMLAKSKTPIVTIVLAGRPLTIQKEVEQSNAVLYAWHPGTMGGSAIANILFGKANPSGKLPVTFPKNVGQIPMYYNHLNTGRPANGSESSLNDIPLEASQTSLGNKSYYLDSGNNPLFPFGFGLSYTTFESGKILLSKTVLKKDEVLEISFTLKNTGKYEGSEIVQLYVRDLAASIALPVKELKNFQKIDLKPNEEKQVKFKLPIADLSFYGIDMEKKVESGKFDLWIGASSVKGEKVSFEVQ</sequence>
<keyword evidence="8" id="KW-0378">Hydrolase</keyword>
<comment type="caution">
    <text evidence="8">The sequence shown here is derived from an EMBL/GenBank/DDBJ whole genome shotgun (WGS) entry which is preliminary data.</text>
</comment>
<dbReference type="InterPro" id="IPR026891">
    <property type="entry name" value="Fn3-like"/>
</dbReference>
<keyword evidence="9" id="KW-1185">Reference proteome</keyword>
<evidence type="ECO:0000313" key="8">
    <source>
        <dbReference type="EMBL" id="MFC4392000.1"/>
    </source>
</evidence>
<name>A0ABV8W859_9FLAO</name>
<dbReference type="InterPro" id="IPR002772">
    <property type="entry name" value="Glyco_hydro_3_C"/>
</dbReference>
<evidence type="ECO:0000256" key="5">
    <source>
        <dbReference type="ARBA" id="ARBA00023295"/>
    </source>
</evidence>
<dbReference type="SMART" id="SM01217">
    <property type="entry name" value="Fn3_like"/>
    <property type="match status" value="1"/>
</dbReference>
<feature type="signal peptide" evidence="6">
    <location>
        <begin position="1"/>
        <end position="20"/>
    </location>
</feature>
<gene>
    <name evidence="8" type="primary">bglX</name>
    <name evidence="8" type="ORF">ACFOY0_13455</name>
</gene>
<organism evidence="8 9">
    <name type="scientific">Flavobacterium quisquiliarum</name>
    <dbReference type="NCBI Taxonomy" id="1834436"/>
    <lineage>
        <taxon>Bacteria</taxon>
        <taxon>Pseudomonadati</taxon>
        <taxon>Bacteroidota</taxon>
        <taxon>Flavobacteriia</taxon>
        <taxon>Flavobacteriales</taxon>
        <taxon>Flavobacteriaceae</taxon>
        <taxon>Flavobacterium</taxon>
    </lineage>
</organism>
<dbReference type="EMBL" id="JBHSCO010000004">
    <property type="protein sequence ID" value="MFC4392000.1"/>
    <property type="molecule type" value="Genomic_DNA"/>
</dbReference>
<accession>A0ABV8W859</accession>
<dbReference type="PROSITE" id="PS00775">
    <property type="entry name" value="GLYCOSYL_HYDROL_F3"/>
    <property type="match status" value="1"/>
</dbReference>
<dbReference type="Proteomes" id="UP001595719">
    <property type="component" value="Unassembled WGS sequence"/>
</dbReference>
<dbReference type="PANTHER" id="PTHR30620:SF16">
    <property type="entry name" value="LYSOSOMAL BETA GLUCOSIDASE"/>
    <property type="match status" value="1"/>
</dbReference>
<dbReference type="InterPro" id="IPR001764">
    <property type="entry name" value="Glyco_hydro_3_N"/>
</dbReference>
<dbReference type="GO" id="GO:0008422">
    <property type="term" value="F:beta-glucosidase activity"/>
    <property type="evidence" value="ECO:0007669"/>
    <property type="project" value="UniProtKB-EC"/>
</dbReference>
<evidence type="ECO:0000259" key="7">
    <source>
        <dbReference type="SMART" id="SM01217"/>
    </source>
</evidence>
<evidence type="ECO:0000313" key="9">
    <source>
        <dbReference type="Proteomes" id="UP001595719"/>
    </source>
</evidence>
<dbReference type="Pfam" id="PF00933">
    <property type="entry name" value="Glyco_hydro_3"/>
    <property type="match status" value="1"/>
</dbReference>
<dbReference type="Pfam" id="PF01915">
    <property type="entry name" value="Glyco_hydro_3_C"/>
    <property type="match status" value="1"/>
</dbReference>
<proteinExistence type="inferred from homology"/>
<dbReference type="Pfam" id="PF14310">
    <property type="entry name" value="Fn3-like"/>
    <property type="match status" value="1"/>
</dbReference>
<comment type="catalytic activity">
    <reaction evidence="1">
        <text>Hydrolysis of terminal, non-reducing beta-D-glucosyl residues with release of beta-D-glucose.</text>
        <dbReference type="EC" id="3.2.1.21"/>
    </reaction>
</comment>
<protein>
    <recommendedName>
        <fullName evidence="3">beta-glucosidase</fullName>
        <ecNumber evidence="3">3.2.1.21</ecNumber>
    </recommendedName>
</protein>
<dbReference type="EC" id="3.2.1.21" evidence="3"/>
<comment type="similarity">
    <text evidence="2">Belongs to the glycosyl hydrolase 3 family.</text>
</comment>
<dbReference type="InterPro" id="IPR051915">
    <property type="entry name" value="Cellulose_Degrad_GH3"/>
</dbReference>
<dbReference type="NCBIfam" id="NF011678">
    <property type="entry name" value="PRK15098.1"/>
    <property type="match status" value="1"/>
</dbReference>
<dbReference type="PANTHER" id="PTHR30620">
    <property type="entry name" value="PERIPLASMIC BETA-GLUCOSIDASE-RELATED"/>
    <property type="match status" value="1"/>
</dbReference>
<keyword evidence="5 8" id="KW-0326">Glycosidase</keyword>
<evidence type="ECO:0000256" key="2">
    <source>
        <dbReference type="ARBA" id="ARBA00005336"/>
    </source>
</evidence>
<dbReference type="RefSeq" id="WP_219071164.1">
    <property type="nucleotide sequence ID" value="NZ_JBHSCO010000004.1"/>
</dbReference>